<comment type="caution">
    <text evidence="2">The sequence shown here is derived from an EMBL/GenBank/DDBJ whole genome shotgun (WGS) entry which is preliminary data.</text>
</comment>
<evidence type="ECO:0000256" key="1">
    <source>
        <dbReference type="SAM" id="Phobius"/>
    </source>
</evidence>
<keyword evidence="1" id="KW-1133">Transmembrane helix</keyword>
<accession>A0A4Q2D5N1</accession>
<organism evidence="2 3">
    <name type="scientific">Candolleomyces aberdarensis</name>
    <dbReference type="NCBI Taxonomy" id="2316362"/>
    <lineage>
        <taxon>Eukaryota</taxon>
        <taxon>Fungi</taxon>
        <taxon>Dikarya</taxon>
        <taxon>Basidiomycota</taxon>
        <taxon>Agaricomycotina</taxon>
        <taxon>Agaricomycetes</taxon>
        <taxon>Agaricomycetidae</taxon>
        <taxon>Agaricales</taxon>
        <taxon>Agaricineae</taxon>
        <taxon>Psathyrellaceae</taxon>
        <taxon>Candolleomyces</taxon>
    </lineage>
</organism>
<proteinExistence type="predicted"/>
<gene>
    <name evidence="2" type="ORF">EST38_g12379</name>
</gene>
<reference evidence="2 3" key="1">
    <citation type="submission" date="2019-01" db="EMBL/GenBank/DDBJ databases">
        <title>Draft genome sequence of Psathyrella aberdarensis IHI B618.</title>
        <authorList>
            <person name="Buettner E."/>
            <person name="Kellner H."/>
        </authorList>
    </citation>
    <scope>NUCLEOTIDE SEQUENCE [LARGE SCALE GENOMIC DNA]</scope>
    <source>
        <strain evidence="2 3">IHI B618</strain>
    </source>
</reference>
<protein>
    <submittedName>
        <fullName evidence="2">Uncharacterized protein</fullName>
    </submittedName>
</protein>
<evidence type="ECO:0000313" key="3">
    <source>
        <dbReference type="Proteomes" id="UP000290288"/>
    </source>
</evidence>
<name>A0A4Q2D5N1_9AGAR</name>
<dbReference type="OrthoDB" id="2675435at2759"/>
<dbReference type="Proteomes" id="UP000290288">
    <property type="component" value="Unassembled WGS sequence"/>
</dbReference>
<feature type="transmembrane region" description="Helical" evidence="1">
    <location>
        <begin position="6"/>
        <end position="24"/>
    </location>
</feature>
<keyword evidence="1" id="KW-0812">Transmembrane</keyword>
<dbReference type="AlphaFoldDB" id="A0A4Q2D5N1"/>
<keyword evidence="1" id="KW-0472">Membrane</keyword>
<dbReference type="EMBL" id="SDEE01000904">
    <property type="protein sequence ID" value="RXW13475.1"/>
    <property type="molecule type" value="Genomic_DNA"/>
</dbReference>
<sequence>MFALILTSELIILAITLWIGYRNYAGSKSRLVLMFYRDGLGYFVCITAAGNIICNLAAPPGYTYLLALELPTLSCQREWFFTCAD</sequence>
<evidence type="ECO:0000313" key="2">
    <source>
        <dbReference type="EMBL" id="RXW13475.1"/>
    </source>
</evidence>
<feature type="transmembrane region" description="Helical" evidence="1">
    <location>
        <begin position="40"/>
        <end position="58"/>
    </location>
</feature>
<keyword evidence="3" id="KW-1185">Reference proteome</keyword>